<keyword evidence="10 11" id="KW-0998">Cell outer membrane</keyword>
<keyword evidence="3 11" id="KW-1134">Transmembrane beta strand</keyword>
<evidence type="ECO:0000256" key="1">
    <source>
        <dbReference type="ARBA" id="ARBA00004571"/>
    </source>
</evidence>
<dbReference type="GO" id="GO:0009279">
    <property type="term" value="C:cell outer membrane"/>
    <property type="evidence" value="ECO:0007669"/>
    <property type="project" value="UniProtKB-SubCell"/>
</dbReference>
<evidence type="ECO:0000256" key="13">
    <source>
        <dbReference type="SAM" id="SignalP"/>
    </source>
</evidence>
<dbReference type="GO" id="GO:0006826">
    <property type="term" value="P:iron ion transport"/>
    <property type="evidence" value="ECO:0007669"/>
    <property type="project" value="UniProtKB-KW"/>
</dbReference>
<gene>
    <name evidence="16" type="ORF">E5162_12295</name>
</gene>
<dbReference type="PROSITE" id="PS52016">
    <property type="entry name" value="TONB_DEPENDENT_REC_3"/>
    <property type="match status" value="1"/>
</dbReference>
<comment type="similarity">
    <text evidence="11 12">Belongs to the TonB-dependent receptor family.</text>
</comment>
<sequence length="822" mass="87741">MTVFKSLLLISSAGSAMMIAAASAPAQETESEQGPETTAAPIETITVTARRRAETLVSVPVVVSVLDQDALDRNRADDLSAIGELTPTVVVGAYKSNGGGSIAIRGISSPANQTGFEQAVSVAIDGVQTSDGRITQAGFFDLQQVEVMKGPQALFFGKNSPAGVISIQSAGPTEEFYAQAGGSYEFVGDEATLDGVVSGPLNDIFAARVAVRYRHLEGWLRNTAQPIGNPFYSPASGAPAGAAQLPGASNSRPGEEELLGRLTVTADFTENFDANFKIFASSGEGSGPGVGTQNIGPCTGPNPRVYGVADPFGECSADRNTTIGDLPDAVASTMGGYRGDGAPYDELDIVTGALDLNWRFGDLTLASTTGYNRSEYEFLSGLDQTTYSQLAFYNLQTNEEVSQEFRLSSDFAGPLNFMVGAYFQATELFTTNDTKLNDGFYNAASGRFVTYQDLAVQEGDTASVFAQGIWDITDTVELSGGLRWTHETKDFVKENLYGVGGFATQDTEFPGSDTPGELQGRFEDDNVSPEITLTWRPDSNRTFFVGYKTGYKSGGFGLTSPMQTGTRLTDVAFGPETAEGFEAGAKGVFLDGTVQLNAAVFAYDFDDLQVNTYDPARVAYTINNAGSVRQRGIEIDGVWNPTENLSLRGAIAYVNAEFQNFTGQCYSYAFPTGTTRDTAVPPPNCSFVNDSALTLQQDFDGRAPARAPEWAGNAGFTYDMPVGAFDLAINGDAFYSGEYFASEAMAPSSLQESFWRLNAGLNLSPRDGDWTVQLIGRNLTDEYYLQYAADRTGGASVPGAIGEQRAVVSRGREVALQFTKTF</sequence>
<keyword evidence="7" id="KW-0406">Ion transport</keyword>
<dbReference type="InterPro" id="IPR012910">
    <property type="entry name" value="Plug_dom"/>
</dbReference>
<feature type="domain" description="TonB-dependent receptor plug" evidence="15">
    <location>
        <begin position="57"/>
        <end position="164"/>
    </location>
</feature>
<evidence type="ECO:0000259" key="14">
    <source>
        <dbReference type="Pfam" id="PF00593"/>
    </source>
</evidence>
<dbReference type="InterPro" id="IPR000531">
    <property type="entry name" value="Beta-barrel_TonB"/>
</dbReference>
<dbReference type="Gene3D" id="2.40.170.20">
    <property type="entry name" value="TonB-dependent receptor, beta-barrel domain"/>
    <property type="match status" value="2"/>
</dbReference>
<proteinExistence type="inferred from homology"/>
<dbReference type="Pfam" id="PF00593">
    <property type="entry name" value="TonB_dep_Rec_b-barrel"/>
    <property type="match status" value="1"/>
</dbReference>
<evidence type="ECO:0000256" key="2">
    <source>
        <dbReference type="ARBA" id="ARBA00022448"/>
    </source>
</evidence>
<keyword evidence="6" id="KW-0408">Iron</keyword>
<dbReference type="SUPFAM" id="SSF56935">
    <property type="entry name" value="Porins"/>
    <property type="match status" value="1"/>
</dbReference>
<accession>A0A4S2H9D1</accession>
<dbReference type="PANTHER" id="PTHR32552:SF81">
    <property type="entry name" value="TONB-DEPENDENT OUTER MEMBRANE RECEPTOR"/>
    <property type="match status" value="1"/>
</dbReference>
<evidence type="ECO:0000256" key="3">
    <source>
        <dbReference type="ARBA" id="ARBA00022452"/>
    </source>
</evidence>
<organism evidence="16 17">
    <name type="scientific">Marinicauda pacifica</name>
    <dbReference type="NCBI Taxonomy" id="1133559"/>
    <lineage>
        <taxon>Bacteria</taxon>
        <taxon>Pseudomonadati</taxon>
        <taxon>Pseudomonadota</taxon>
        <taxon>Alphaproteobacteria</taxon>
        <taxon>Maricaulales</taxon>
        <taxon>Maricaulaceae</taxon>
        <taxon>Marinicauda</taxon>
    </lineage>
</organism>
<feature type="domain" description="TonB-dependent receptor-like beta-barrel" evidence="14">
    <location>
        <begin position="332"/>
        <end position="779"/>
    </location>
</feature>
<comment type="caution">
    <text evidence="16">The sequence shown here is derived from an EMBL/GenBank/DDBJ whole genome shotgun (WGS) entry which is preliminary data.</text>
</comment>
<evidence type="ECO:0000256" key="7">
    <source>
        <dbReference type="ARBA" id="ARBA00023065"/>
    </source>
</evidence>
<dbReference type="Proteomes" id="UP000305451">
    <property type="component" value="Unassembled WGS sequence"/>
</dbReference>
<keyword evidence="13" id="KW-0732">Signal</keyword>
<dbReference type="AlphaFoldDB" id="A0A4S2H9D1"/>
<reference evidence="16 17" key="1">
    <citation type="journal article" date="2013" name="Int. J. Syst. Evol. Microbiol.">
        <title>Marinicauda pacifica gen. nov., sp. nov., a prosthecate alphaproteobacterium of the family Hyphomonadaceae isolated from deep seawater.</title>
        <authorList>
            <person name="Zhang X.Y."/>
            <person name="Li G.W."/>
            <person name="Wang C.S."/>
            <person name="Zhang Y.J."/>
            <person name="Xu X.W."/>
            <person name="Li H."/>
            <person name="Liu A."/>
            <person name="Liu C."/>
            <person name="Xie B.B."/>
            <person name="Qin Q.L."/>
            <person name="Xu Z."/>
            <person name="Chen X.L."/>
            <person name="Zhou B.C."/>
            <person name="Zhang Y.Z."/>
        </authorList>
    </citation>
    <scope>NUCLEOTIDE SEQUENCE [LARGE SCALE GENOMIC DNA]</scope>
    <source>
        <strain evidence="16 17">P-1 km-3</strain>
    </source>
</reference>
<keyword evidence="17" id="KW-1185">Reference proteome</keyword>
<evidence type="ECO:0000256" key="12">
    <source>
        <dbReference type="RuleBase" id="RU003357"/>
    </source>
</evidence>
<evidence type="ECO:0000313" key="16">
    <source>
        <dbReference type="EMBL" id="TGY92416.1"/>
    </source>
</evidence>
<protein>
    <submittedName>
        <fullName evidence="16">TonB-dependent receptor</fullName>
    </submittedName>
</protein>
<evidence type="ECO:0000256" key="8">
    <source>
        <dbReference type="ARBA" id="ARBA00023077"/>
    </source>
</evidence>
<dbReference type="InterPro" id="IPR039426">
    <property type="entry name" value="TonB-dep_rcpt-like"/>
</dbReference>
<evidence type="ECO:0000259" key="15">
    <source>
        <dbReference type="Pfam" id="PF07715"/>
    </source>
</evidence>
<feature type="chain" id="PRO_5020389090" evidence="13">
    <location>
        <begin position="27"/>
        <end position="822"/>
    </location>
</feature>
<dbReference type="EMBL" id="SRXV01000003">
    <property type="protein sequence ID" value="TGY92416.1"/>
    <property type="molecule type" value="Genomic_DNA"/>
</dbReference>
<keyword evidence="8 12" id="KW-0798">TonB box</keyword>
<evidence type="ECO:0000256" key="10">
    <source>
        <dbReference type="ARBA" id="ARBA00023237"/>
    </source>
</evidence>
<evidence type="ECO:0000256" key="4">
    <source>
        <dbReference type="ARBA" id="ARBA00022496"/>
    </source>
</evidence>
<evidence type="ECO:0000256" key="6">
    <source>
        <dbReference type="ARBA" id="ARBA00023004"/>
    </source>
</evidence>
<evidence type="ECO:0000313" key="17">
    <source>
        <dbReference type="Proteomes" id="UP000305451"/>
    </source>
</evidence>
<dbReference type="InterPro" id="IPR036942">
    <property type="entry name" value="Beta-barrel_TonB_sf"/>
</dbReference>
<dbReference type="PANTHER" id="PTHR32552">
    <property type="entry name" value="FERRICHROME IRON RECEPTOR-RELATED"/>
    <property type="match status" value="1"/>
</dbReference>
<comment type="subcellular location">
    <subcellularLocation>
        <location evidence="1 11">Cell outer membrane</location>
        <topology evidence="1 11">Multi-pass membrane protein</topology>
    </subcellularLocation>
</comment>
<dbReference type="Pfam" id="PF07715">
    <property type="entry name" value="Plug"/>
    <property type="match status" value="1"/>
</dbReference>
<keyword evidence="2 11" id="KW-0813">Transport</keyword>
<feature type="signal peptide" evidence="13">
    <location>
        <begin position="1"/>
        <end position="26"/>
    </location>
</feature>
<keyword evidence="4" id="KW-0410">Iron transport</keyword>
<evidence type="ECO:0000256" key="9">
    <source>
        <dbReference type="ARBA" id="ARBA00023136"/>
    </source>
</evidence>
<keyword evidence="9 11" id="KW-0472">Membrane</keyword>
<keyword evidence="16" id="KW-0675">Receptor</keyword>
<keyword evidence="5 11" id="KW-0812">Transmembrane</keyword>
<name>A0A4S2H9D1_9PROT</name>
<dbReference type="OrthoDB" id="7223550at2"/>
<evidence type="ECO:0000256" key="11">
    <source>
        <dbReference type="PROSITE-ProRule" id="PRU01360"/>
    </source>
</evidence>
<evidence type="ECO:0000256" key="5">
    <source>
        <dbReference type="ARBA" id="ARBA00022692"/>
    </source>
</evidence>